<feature type="region of interest" description="Disordered" evidence="1">
    <location>
        <begin position="21"/>
        <end position="49"/>
    </location>
</feature>
<feature type="non-terminal residue" evidence="2">
    <location>
        <position position="1"/>
    </location>
</feature>
<feature type="compositionally biased region" description="Polar residues" evidence="1">
    <location>
        <begin position="21"/>
        <end position="34"/>
    </location>
</feature>
<organism evidence="2">
    <name type="scientific">Setaria italica</name>
    <name type="common">Foxtail millet</name>
    <name type="synonym">Panicum italicum</name>
    <dbReference type="NCBI Taxonomy" id="4555"/>
    <lineage>
        <taxon>Eukaryota</taxon>
        <taxon>Viridiplantae</taxon>
        <taxon>Streptophyta</taxon>
        <taxon>Embryophyta</taxon>
        <taxon>Tracheophyta</taxon>
        <taxon>Spermatophyta</taxon>
        <taxon>Magnoliopsida</taxon>
        <taxon>Liliopsida</taxon>
        <taxon>Poales</taxon>
        <taxon>Poaceae</taxon>
        <taxon>PACMAD clade</taxon>
        <taxon>Panicoideae</taxon>
        <taxon>Panicodae</taxon>
        <taxon>Paniceae</taxon>
        <taxon>Cenchrinae</taxon>
        <taxon>Setaria</taxon>
    </lineage>
</organism>
<accession>A0A368RL48</accession>
<evidence type="ECO:0000313" key="2">
    <source>
        <dbReference type="EMBL" id="RCV30798.1"/>
    </source>
</evidence>
<feature type="region of interest" description="Disordered" evidence="1">
    <location>
        <begin position="81"/>
        <end position="119"/>
    </location>
</feature>
<name>A0A368RL48_SETIT</name>
<sequence>IPNFTRNHILNSFNHSQFPPISFNHAQYPQNSPPTHGLHNFNPFGPPGNFQQYAQYPANYLGFQQQAQFVHSGGIFGSPVGASSHGYNSETPQSQRREVEQAEEVKYSSGSSPDEGRRGVKINYTEEENLRLASAWLKHSVDPVNGNDKTGEYYWRSVAEEFNSNKHVGERTRSKGQLKIHWGKVSAAVAKFNRVHGRMDFCSGESNYMIMDKAHIMFKRENKQRPFIVEYVRTVLKDQPKWKRSVMGREDKNKRTKVDGFEGQKKAKSRMRGKGKEKVIPQSPLGIQLDDDMVLFHDAMAKREEALTKTSEAAAAKVRFDQMSKYLEYADKDTSNYSAARLKMHSQILAELSKDLYPPSDD</sequence>
<dbReference type="OrthoDB" id="693833at2759"/>
<protein>
    <recommendedName>
        <fullName evidence="3">No apical meristem-associated C-terminal domain-containing protein</fullName>
    </recommendedName>
</protein>
<dbReference type="AlphaFoldDB" id="A0A368RL48"/>
<feature type="compositionally biased region" description="Basic and acidic residues" evidence="1">
    <location>
        <begin position="253"/>
        <end position="265"/>
    </location>
</feature>
<dbReference type="PANTHER" id="PTHR45224">
    <property type="entry name" value="OS01G0527900 PROTEIN-RELATED"/>
    <property type="match status" value="1"/>
</dbReference>
<evidence type="ECO:0008006" key="3">
    <source>
        <dbReference type="Google" id="ProtNLM"/>
    </source>
</evidence>
<dbReference type="STRING" id="4555.A0A368RL48"/>
<gene>
    <name evidence="2" type="ORF">SETIT_6G124700v2</name>
</gene>
<reference evidence="2" key="1">
    <citation type="journal article" date="2012" name="Nat. Biotechnol.">
        <title>Reference genome sequence of the model plant Setaria.</title>
        <authorList>
            <person name="Bennetzen J.L."/>
            <person name="Schmutz J."/>
            <person name="Wang H."/>
            <person name="Percifield R."/>
            <person name="Hawkins J."/>
            <person name="Pontaroli A.C."/>
            <person name="Estep M."/>
            <person name="Feng L."/>
            <person name="Vaughn J.N."/>
            <person name="Grimwood J."/>
            <person name="Jenkins J."/>
            <person name="Barry K."/>
            <person name="Lindquist E."/>
            <person name="Hellsten U."/>
            <person name="Deshpande S."/>
            <person name="Wang X."/>
            <person name="Wu X."/>
            <person name="Mitros T."/>
            <person name="Triplett J."/>
            <person name="Yang X."/>
            <person name="Ye C.Y."/>
            <person name="Mauro-Herrera M."/>
            <person name="Wang L."/>
            <person name="Li P."/>
            <person name="Sharma M."/>
            <person name="Sharma R."/>
            <person name="Ronald P.C."/>
            <person name="Panaud O."/>
            <person name="Kellogg E.A."/>
            <person name="Brutnell T.P."/>
            <person name="Doust A.N."/>
            <person name="Tuskan G.A."/>
            <person name="Rokhsar D."/>
            <person name="Devos K.M."/>
        </authorList>
    </citation>
    <scope>NUCLEOTIDE SEQUENCE [LARGE SCALE GENOMIC DNA]</scope>
    <source>
        <strain evidence="2">Yugu1</strain>
    </source>
</reference>
<proteinExistence type="predicted"/>
<dbReference type="PANTHER" id="PTHR45224:SF16">
    <property type="entry name" value="OS01G0527900 PROTEIN"/>
    <property type="match status" value="1"/>
</dbReference>
<reference evidence="2" key="2">
    <citation type="submission" date="2015-07" db="EMBL/GenBank/DDBJ databases">
        <authorList>
            <person name="Noorani M."/>
        </authorList>
    </citation>
    <scope>NUCLEOTIDE SEQUENCE</scope>
    <source>
        <strain evidence="2">Yugu1</strain>
    </source>
</reference>
<feature type="region of interest" description="Disordered" evidence="1">
    <location>
        <begin position="253"/>
        <end position="279"/>
    </location>
</feature>
<feature type="compositionally biased region" description="Polar residues" evidence="1">
    <location>
        <begin position="85"/>
        <end position="94"/>
    </location>
</feature>
<dbReference type="EMBL" id="CM003533">
    <property type="protein sequence ID" value="RCV30798.1"/>
    <property type="molecule type" value="Genomic_DNA"/>
</dbReference>
<evidence type="ECO:0000256" key="1">
    <source>
        <dbReference type="SAM" id="MobiDB-lite"/>
    </source>
</evidence>
<feature type="compositionally biased region" description="Basic and acidic residues" evidence="1">
    <location>
        <begin position="95"/>
        <end position="106"/>
    </location>
</feature>